<feature type="region of interest" description="Disordered" evidence="4">
    <location>
        <begin position="240"/>
        <end position="265"/>
    </location>
</feature>
<dbReference type="AlphaFoldDB" id="A0A8T0VAK5"/>
<dbReference type="Pfam" id="PF02902">
    <property type="entry name" value="Peptidase_C48"/>
    <property type="match status" value="1"/>
</dbReference>
<dbReference type="PANTHER" id="PTHR36479">
    <property type="entry name" value="ULP_PROTEASE DOMAIN-CONTAINING PROTEIN"/>
    <property type="match status" value="1"/>
</dbReference>
<evidence type="ECO:0000259" key="5">
    <source>
        <dbReference type="PROSITE" id="PS50600"/>
    </source>
</evidence>
<dbReference type="PROSITE" id="PS50600">
    <property type="entry name" value="ULP_PROTEASE"/>
    <property type="match status" value="1"/>
</dbReference>
<keyword evidence="3" id="KW-0378">Hydrolase</keyword>
<feature type="region of interest" description="Disordered" evidence="4">
    <location>
        <begin position="280"/>
        <end position="334"/>
    </location>
</feature>
<evidence type="ECO:0000256" key="3">
    <source>
        <dbReference type="ARBA" id="ARBA00022801"/>
    </source>
</evidence>
<dbReference type="GO" id="GO:0008234">
    <property type="term" value="F:cysteine-type peptidase activity"/>
    <property type="evidence" value="ECO:0007669"/>
    <property type="project" value="InterPro"/>
</dbReference>
<evidence type="ECO:0000256" key="4">
    <source>
        <dbReference type="SAM" id="MobiDB-lite"/>
    </source>
</evidence>
<feature type="domain" description="Ubiquitin-like protease family profile" evidence="5">
    <location>
        <begin position="391"/>
        <end position="567"/>
    </location>
</feature>
<dbReference type="GO" id="GO:0006508">
    <property type="term" value="P:proteolysis"/>
    <property type="evidence" value="ECO:0007669"/>
    <property type="project" value="UniProtKB-KW"/>
</dbReference>
<dbReference type="Gene3D" id="3.40.395.10">
    <property type="entry name" value="Adenoviral Proteinase, Chain A"/>
    <property type="match status" value="1"/>
</dbReference>
<protein>
    <recommendedName>
        <fullName evidence="5">Ubiquitin-like protease family profile domain-containing protein</fullName>
    </recommendedName>
</protein>
<keyword evidence="7" id="KW-1185">Reference proteome</keyword>
<dbReference type="EMBL" id="CM029041">
    <property type="protein sequence ID" value="KAG2630354.1"/>
    <property type="molecule type" value="Genomic_DNA"/>
</dbReference>
<keyword evidence="2" id="KW-0645">Protease</keyword>
<dbReference type="InterPro" id="IPR038765">
    <property type="entry name" value="Papain-like_cys_pep_sf"/>
</dbReference>
<dbReference type="PANTHER" id="PTHR36479:SF10">
    <property type="entry name" value="UBIQUITIN-LIKE PROTEASE FAMILY PROFILE DOMAIN-CONTAINING PROTEIN"/>
    <property type="match status" value="1"/>
</dbReference>
<name>A0A8T0VAK5_PANVG</name>
<organism evidence="6 7">
    <name type="scientific">Panicum virgatum</name>
    <name type="common">Blackwell switchgrass</name>
    <dbReference type="NCBI Taxonomy" id="38727"/>
    <lineage>
        <taxon>Eukaryota</taxon>
        <taxon>Viridiplantae</taxon>
        <taxon>Streptophyta</taxon>
        <taxon>Embryophyta</taxon>
        <taxon>Tracheophyta</taxon>
        <taxon>Spermatophyta</taxon>
        <taxon>Magnoliopsida</taxon>
        <taxon>Liliopsida</taxon>
        <taxon>Poales</taxon>
        <taxon>Poaceae</taxon>
        <taxon>PACMAD clade</taxon>
        <taxon>Panicoideae</taxon>
        <taxon>Panicodae</taxon>
        <taxon>Paniceae</taxon>
        <taxon>Panicinae</taxon>
        <taxon>Panicum</taxon>
        <taxon>Panicum sect. Hiantes</taxon>
    </lineage>
</organism>
<feature type="compositionally biased region" description="Low complexity" evidence="4">
    <location>
        <begin position="240"/>
        <end position="250"/>
    </location>
</feature>
<proteinExistence type="inferred from homology"/>
<comment type="similarity">
    <text evidence="1">Belongs to the peptidase C48 family.</text>
</comment>
<feature type="compositionally biased region" description="Polar residues" evidence="4">
    <location>
        <begin position="303"/>
        <end position="313"/>
    </location>
</feature>
<feature type="region of interest" description="Disordered" evidence="4">
    <location>
        <begin position="1"/>
        <end position="34"/>
    </location>
</feature>
<dbReference type="Proteomes" id="UP000823388">
    <property type="component" value="Chromosome 3K"/>
</dbReference>
<sequence>MQSATSQAGRVQTATATDSSVGIPTLQPMGSTGSLISRRSRLILPDKLTNGVDGINMVGATDQGCSSRDQKHSNKATSSKAVVGDVKGSSWDFPAPDCDIMKFIVDLTPPQKVSNTQGLDPIADPGSAWTLDGLDDDVYEILEARAIQINEQAKAKHRDVKVAGTTQIIGSTSYAAQEVPREDSSNSNYSGAAVKVAVTPLPLGTTSYAAAPAKHADPTSCNISRATAKVAGTLQAVMTSSTGTPSFSTPEAPRADSSSSKHSGVAAKVAATPSYAAALAKDADPTSSKISRATAKGAGTPQDVGTSSHTAAQAPQAVGDLSITPEYAPPPRREHKLPAALQSPYLNGARKVSFSCSRAVTKTYNAVCMFSGRSTRSKNRNVVIINYLSNYATLGHLVDSVKPGRKLTNTIAEIGIHVINGKKKKGATRWVMPLYITTFLQSQQIYASAVKHAFTKSKNNLNHRQLVLFPVLQRLVPSDIHSGHYFLIVLNLQNNRFEVLDSMRTLENEALSQCCNTITSGIKQLWKIYYAQTTEQIENYETVQIPVPKQTNNHDCGFHMLMHAQHWDGRLVCELHGNDIPNIRKILAHT</sequence>
<evidence type="ECO:0000313" key="7">
    <source>
        <dbReference type="Proteomes" id="UP000823388"/>
    </source>
</evidence>
<comment type="caution">
    <text evidence="6">The sequence shown here is derived from an EMBL/GenBank/DDBJ whole genome shotgun (WGS) entry which is preliminary data.</text>
</comment>
<dbReference type="SUPFAM" id="SSF54001">
    <property type="entry name" value="Cysteine proteinases"/>
    <property type="match status" value="1"/>
</dbReference>
<dbReference type="InterPro" id="IPR003653">
    <property type="entry name" value="Peptidase_C48_C"/>
</dbReference>
<evidence type="ECO:0000313" key="6">
    <source>
        <dbReference type="EMBL" id="KAG2630354.1"/>
    </source>
</evidence>
<accession>A0A8T0VAK5</accession>
<reference evidence="6" key="1">
    <citation type="submission" date="2020-05" db="EMBL/GenBank/DDBJ databases">
        <title>WGS assembly of Panicum virgatum.</title>
        <authorList>
            <person name="Lovell J.T."/>
            <person name="Jenkins J."/>
            <person name="Shu S."/>
            <person name="Juenger T.E."/>
            <person name="Schmutz J."/>
        </authorList>
    </citation>
    <scope>NUCLEOTIDE SEQUENCE</scope>
    <source>
        <strain evidence="6">AP13</strain>
    </source>
</reference>
<evidence type="ECO:0000256" key="2">
    <source>
        <dbReference type="ARBA" id="ARBA00022670"/>
    </source>
</evidence>
<gene>
    <name evidence="6" type="ORF">PVAP13_3KG484700</name>
</gene>
<evidence type="ECO:0000256" key="1">
    <source>
        <dbReference type="ARBA" id="ARBA00005234"/>
    </source>
</evidence>